<dbReference type="EMBL" id="JBGLYH010000062">
    <property type="protein sequence ID" value="MEZ7198325.1"/>
    <property type="molecule type" value="Genomic_DNA"/>
</dbReference>
<keyword evidence="3" id="KW-1185">Reference proteome</keyword>
<feature type="transmembrane region" description="Helical" evidence="1">
    <location>
        <begin position="343"/>
        <end position="366"/>
    </location>
</feature>
<evidence type="ECO:0000313" key="2">
    <source>
        <dbReference type="EMBL" id="MEZ7198325.1"/>
    </source>
</evidence>
<proteinExistence type="predicted"/>
<evidence type="ECO:0000313" key="3">
    <source>
        <dbReference type="Proteomes" id="UP001568698"/>
    </source>
</evidence>
<reference evidence="2 3" key="1">
    <citation type="submission" date="2024-08" db="EMBL/GenBank/DDBJ databases">
        <title>Sulfate-reducing bacteria isolated from formation water of the oil field in Kazakhstan and description of Pseudodesulfovibrio sp.</title>
        <authorList>
            <person name="Bidzhieva S.K."/>
            <person name="Tourova T.P."/>
            <person name="Grouzdev D.S."/>
            <person name="Beletsky A.V."/>
            <person name="Sokolova D.S."/>
            <person name="Samigullina S.R."/>
            <person name="Poltaraus A.B."/>
            <person name="Avtukh A.N."/>
            <person name="Tereshina V.M."/>
            <person name="Zhaparov N.S."/>
            <person name="Mardanov A.V."/>
            <person name="Nazina T.N."/>
        </authorList>
    </citation>
    <scope>NUCLEOTIDE SEQUENCE [LARGE SCALE GENOMIC DNA]</scope>
    <source>
        <strain evidence="2 3">9FUS</strain>
    </source>
</reference>
<evidence type="ECO:0000256" key="1">
    <source>
        <dbReference type="SAM" id="Phobius"/>
    </source>
</evidence>
<keyword evidence="1" id="KW-1133">Transmembrane helix</keyword>
<comment type="caution">
    <text evidence="2">The sequence shown here is derived from an EMBL/GenBank/DDBJ whole genome shotgun (WGS) entry which is preliminary data.</text>
</comment>
<name>A0ABV4K8F3_9BACT</name>
<organism evidence="2 3">
    <name type="scientific">Pseudodesulfovibrio karagichevae</name>
    <dbReference type="NCBI Taxonomy" id="3239305"/>
    <lineage>
        <taxon>Bacteria</taxon>
        <taxon>Pseudomonadati</taxon>
        <taxon>Thermodesulfobacteriota</taxon>
        <taxon>Desulfovibrionia</taxon>
        <taxon>Desulfovibrionales</taxon>
        <taxon>Desulfovibrionaceae</taxon>
    </lineage>
</organism>
<keyword evidence="1" id="KW-0472">Membrane</keyword>
<dbReference type="RefSeq" id="WP_371387816.1">
    <property type="nucleotide sequence ID" value="NZ_JBGLYH010000062.1"/>
</dbReference>
<sequence length="372" mass="42759">MSSLINHIGVGCCFFLPQKDSESIQFTGGEYLDMVRELLETHESIDNINFHHADSFLDEEFFIGEDLQERDLAMFMCGNSLFEISFDITIPNNTLKPSKPELNTDVRVTVVIKYLYYSVVTLFIADVGCIVPPFGLTLNTKSYLVDGLNESSSSLHLQTIGPTPFHCDFYFYRGLNGEKISIGDGLYCEYTKDYYNDTVNIYYDEELYRSDCEALYGICDVLGYQLELYYYAVHNNNKYIREWIGAYNECVEISHSDTKIYQFLNTIKQSDSLNRLMTQALEIEIDYKQAKSTVLSKIEENQRRFHIIFKNRILNEIDGESSYDIAVLKQYILSLKEWRDQRFGWLINAAVALSAGLVGALATWVLSLNASH</sequence>
<keyword evidence="1" id="KW-0812">Transmembrane</keyword>
<gene>
    <name evidence="2" type="ORF">AB6M95_16345</name>
</gene>
<accession>A0ABV4K8F3</accession>
<dbReference type="Proteomes" id="UP001568698">
    <property type="component" value="Unassembled WGS sequence"/>
</dbReference>
<protein>
    <submittedName>
        <fullName evidence="2">Uncharacterized protein</fullName>
    </submittedName>
</protein>